<keyword evidence="2 4" id="KW-0547">Nucleotide-binding</keyword>
<dbReference type="FunFam" id="1.10.8.60:FF:000112">
    <property type="entry name" value="Smallminded, isoform A"/>
    <property type="match status" value="1"/>
</dbReference>
<dbReference type="PANTHER" id="PTHR23077:SF171">
    <property type="entry name" value="NUCLEAR VALOSIN-CONTAINING PROTEIN-LIKE"/>
    <property type="match status" value="1"/>
</dbReference>
<dbReference type="GeneID" id="20240309"/>
<dbReference type="InterPro" id="IPR041569">
    <property type="entry name" value="AAA_lid_3"/>
</dbReference>
<dbReference type="Gene3D" id="3.40.50.300">
    <property type="entry name" value="P-loop containing nucleotide triphosphate hydrolases"/>
    <property type="match status" value="2"/>
</dbReference>
<comment type="similarity">
    <text evidence="1 4">Belongs to the AAA ATPase family.</text>
</comment>
<gene>
    <name evidence="7" type="ORF">LOTGIDRAFT_166366</name>
</gene>
<dbReference type="CDD" id="cd19511">
    <property type="entry name" value="RecA-like_CDC48_r2-like"/>
    <property type="match status" value="1"/>
</dbReference>
<feature type="domain" description="AAA+ ATPase" evidence="6">
    <location>
        <begin position="388"/>
        <end position="525"/>
    </location>
</feature>
<dbReference type="GO" id="GO:0005524">
    <property type="term" value="F:ATP binding"/>
    <property type="evidence" value="ECO:0007669"/>
    <property type="project" value="UniProtKB-KW"/>
</dbReference>
<dbReference type="InterPro" id="IPR003593">
    <property type="entry name" value="AAA+_ATPase"/>
</dbReference>
<dbReference type="CDD" id="cd19518">
    <property type="entry name" value="RecA-like_NVL_r1-like"/>
    <property type="match status" value="1"/>
</dbReference>
<dbReference type="GO" id="GO:1990275">
    <property type="term" value="F:preribosome binding"/>
    <property type="evidence" value="ECO:0007669"/>
    <property type="project" value="TreeGrafter"/>
</dbReference>
<name>V3ZYQ8_LOTGI</name>
<feature type="compositionally biased region" description="Polar residues" evidence="5">
    <location>
        <begin position="14"/>
        <end position="38"/>
    </location>
</feature>
<evidence type="ECO:0000313" key="7">
    <source>
        <dbReference type="EMBL" id="ESO87775.1"/>
    </source>
</evidence>
<dbReference type="EMBL" id="KB202849">
    <property type="protein sequence ID" value="ESO87775.1"/>
    <property type="molecule type" value="Genomic_DNA"/>
</dbReference>
<reference evidence="7 8" key="1">
    <citation type="journal article" date="2013" name="Nature">
        <title>Insights into bilaterian evolution from three spiralian genomes.</title>
        <authorList>
            <person name="Simakov O."/>
            <person name="Marletaz F."/>
            <person name="Cho S.J."/>
            <person name="Edsinger-Gonzales E."/>
            <person name="Havlak P."/>
            <person name="Hellsten U."/>
            <person name="Kuo D.H."/>
            <person name="Larsson T."/>
            <person name="Lv J."/>
            <person name="Arendt D."/>
            <person name="Savage R."/>
            <person name="Osoegawa K."/>
            <person name="de Jong P."/>
            <person name="Grimwood J."/>
            <person name="Chapman J.A."/>
            <person name="Shapiro H."/>
            <person name="Aerts A."/>
            <person name="Otillar R.P."/>
            <person name="Terry A.Y."/>
            <person name="Boore J.L."/>
            <person name="Grigoriev I.V."/>
            <person name="Lindberg D.R."/>
            <person name="Seaver E.C."/>
            <person name="Weisblat D.A."/>
            <person name="Putnam N.H."/>
            <person name="Rokhsar D.S."/>
        </authorList>
    </citation>
    <scope>NUCLEOTIDE SEQUENCE [LARGE SCALE GENOMIC DNA]</scope>
</reference>
<dbReference type="HOGENOM" id="CLU_000688_8_3_1"/>
<evidence type="ECO:0000313" key="8">
    <source>
        <dbReference type="Proteomes" id="UP000030746"/>
    </source>
</evidence>
<dbReference type="OrthoDB" id="2187at2759"/>
<organism evidence="7 8">
    <name type="scientific">Lottia gigantea</name>
    <name type="common">Giant owl limpet</name>
    <dbReference type="NCBI Taxonomy" id="225164"/>
    <lineage>
        <taxon>Eukaryota</taxon>
        <taxon>Metazoa</taxon>
        <taxon>Spiralia</taxon>
        <taxon>Lophotrochozoa</taxon>
        <taxon>Mollusca</taxon>
        <taxon>Gastropoda</taxon>
        <taxon>Patellogastropoda</taxon>
        <taxon>Lottioidea</taxon>
        <taxon>Lottiidae</taxon>
        <taxon>Lottia</taxon>
    </lineage>
</organism>
<feature type="region of interest" description="Disordered" evidence="5">
    <location>
        <begin position="1"/>
        <end position="69"/>
    </location>
</feature>
<keyword evidence="3 4" id="KW-0067">ATP-binding</keyword>
<accession>V3ZYQ8</accession>
<dbReference type="SMART" id="SM00382">
    <property type="entry name" value="AAA"/>
    <property type="match status" value="2"/>
</dbReference>
<dbReference type="FunFam" id="3.40.50.300:FF:000149">
    <property type="entry name" value="Nuclear valosin-containing protein-like"/>
    <property type="match status" value="1"/>
</dbReference>
<dbReference type="InterPro" id="IPR003960">
    <property type="entry name" value="ATPase_AAA_CS"/>
</dbReference>
<dbReference type="AlphaFoldDB" id="V3ZYQ8"/>
<dbReference type="Proteomes" id="UP000030746">
    <property type="component" value="Unassembled WGS sequence"/>
</dbReference>
<dbReference type="PROSITE" id="PS00674">
    <property type="entry name" value="AAA"/>
    <property type="match status" value="2"/>
</dbReference>
<evidence type="ECO:0000256" key="4">
    <source>
        <dbReference type="RuleBase" id="RU003651"/>
    </source>
</evidence>
<proteinExistence type="inferred from homology"/>
<feature type="compositionally biased region" description="Basic and acidic residues" evidence="5">
    <location>
        <begin position="39"/>
        <end position="59"/>
    </location>
</feature>
<dbReference type="Pfam" id="PF17862">
    <property type="entry name" value="AAA_lid_3"/>
    <property type="match status" value="2"/>
</dbReference>
<evidence type="ECO:0000256" key="2">
    <source>
        <dbReference type="ARBA" id="ARBA00022741"/>
    </source>
</evidence>
<dbReference type="InterPro" id="IPR003959">
    <property type="entry name" value="ATPase_AAA_core"/>
</dbReference>
<dbReference type="SUPFAM" id="SSF52540">
    <property type="entry name" value="P-loop containing nucleoside triphosphate hydrolases"/>
    <property type="match status" value="2"/>
</dbReference>
<dbReference type="InterPro" id="IPR050168">
    <property type="entry name" value="AAA_ATPase_domain"/>
</dbReference>
<dbReference type="GO" id="GO:0005634">
    <property type="term" value="C:nucleus"/>
    <property type="evidence" value="ECO:0007669"/>
    <property type="project" value="TreeGrafter"/>
</dbReference>
<keyword evidence="8" id="KW-1185">Reference proteome</keyword>
<dbReference type="FunFam" id="3.40.50.300:FF:000600">
    <property type="entry name" value="Nuclear valosin-containing protein-like"/>
    <property type="match status" value="1"/>
</dbReference>
<dbReference type="STRING" id="225164.V3ZYQ8"/>
<dbReference type="PANTHER" id="PTHR23077">
    <property type="entry name" value="AAA-FAMILY ATPASE"/>
    <property type="match status" value="1"/>
</dbReference>
<dbReference type="CTD" id="20240309"/>
<dbReference type="Gene3D" id="1.10.8.60">
    <property type="match status" value="2"/>
</dbReference>
<dbReference type="RefSeq" id="XP_009061663.1">
    <property type="nucleotide sequence ID" value="XM_009063415.1"/>
</dbReference>
<evidence type="ECO:0000259" key="6">
    <source>
        <dbReference type="SMART" id="SM00382"/>
    </source>
</evidence>
<evidence type="ECO:0000256" key="3">
    <source>
        <dbReference type="ARBA" id="ARBA00022840"/>
    </source>
</evidence>
<dbReference type="GO" id="GO:0003723">
    <property type="term" value="F:RNA binding"/>
    <property type="evidence" value="ECO:0007669"/>
    <property type="project" value="TreeGrafter"/>
</dbReference>
<evidence type="ECO:0000256" key="1">
    <source>
        <dbReference type="ARBA" id="ARBA00006914"/>
    </source>
</evidence>
<dbReference type="InterPro" id="IPR027417">
    <property type="entry name" value="P-loop_NTPase"/>
</dbReference>
<evidence type="ECO:0000256" key="5">
    <source>
        <dbReference type="SAM" id="MobiDB-lite"/>
    </source>
</evidence>
<dbReference type="Pfam" id="PF00004">
    <property type="entry name" value="AAA"/>
    <property type="match status" value="2"/>
</dbReference>
<sequence length="625" mass="68649">MYRTSKTEPEPVWSTPSTEKSLNTKSTNIDTSLQNGQTKEIEVEVKTKRKITKVEETPNKKKKKEKEKKIPEIQASTVKFSDIGGNEETLKEVCKLLVHMKHPEVYKQLGVTPPRGFLLHGPPGCGKTLLANAIAGELGLPFIKLAATEVVSGVSGESEEKIRDLFEKAVSNSPCIVFMDEIDAITQKRETASKEMERRIVTQLLACLDDLNSKPEANVLVIGATNRPDSIDPALRRAGRFDREISLGIPDESARYRILQVLCRELRLSTDFSYESLAHNTPGFVGADLSALAREAAMNAVNSVTMVKRTTSIIRSPTTESLHYYGRFSDVSALKHVQPSAKREGFATIPDVTWDDIGALKQVRDELQLAILAPVKHSAEFKALGLTSPPGILLAGPPGCGKTLLAKAIANESGINFISVKGPELLNMYVGESERAVRQVFQRGRNSSPCVIFFDEIDSLCPRRSAATDGGASVRVVNQMLTEMDGLETRKQVYIMAATNRPDIIDPAILRPGRLDKTLYVGLPTVEDRLEILLTITKNGTKPKLAEDVKLIDIAANEKCDGYTGADLAALVREASVCALKELIQQTSTNTAVPMVTRQHFDLALNKIKPSVSKKRLQNKLQKII</sequence>
<protein>
    <recommendedName>
        <fullName evidence="6">AAA+ ATPase domain-containing protein</fullName>
    </recommendedName>
</protein>
<dbReference type="OMA" id="GLWSTHR"/>
<dbReference type="KEGG" id="lgi:LOTGIDRAFT_166366"/>
<dbReference type="GO" id="GO:0042254">
    <property type="term" value="P:ribosome biogenesis"/>
    <property type="evidence" value="ECO:0007669"/>
    <property type="project" value="TreeGrafter"/>
</dbReference>
<feature type="domain" description="AAA+ ATPase" evidence="6">
    <location>
        <begin position="113"/>
        <end position="251"/>
    </location>
</feature>
<dbReference type="GO" id="GO:0016887">
    <property type="term" value="F:ATP hydrolysis activity"/>
    <property type="evidence" value="ECO:0007669"/>
    <property type="project" value="InterPro"/>
</dbReference>